<reference evidence="10" key="1">
    <citation type="submission" date="2019-02" db="EMBL/GenBank/DDBJ databases">
        <authorList>
            <person name="Li S.-H."/>
        </authorList>
    </citation>
    <scope>NUCLEOTIDE SEQUENCE</scope>
    <source>
        <strain evidence="10">IMCC14734</strain>
    </source>
</reference>
<protein>
    <submittedName>
        <fullName evidence="10">Exosortase A</fullName>
        <ecNumber evidence="10">3.4.22.-</ecNumber>
    </submittedName>
</protein>
<keyword evidence="7 8" id="KW-0472">Membrane</keyword>
<keyword evidence="2" id="KW-1003">Cell membrane</keyword>
<evidence type="ECO:0000313" key="11">
    <source>
        <dbReference type="Proteomes" id="UP001143362"/>
    </source>
</evidence>
<evidence type="ECO:0000256" key="7">
    <source>
        <dbReference type="ARBA" id="ARBA00023136"/>
    </source>
</evidence>
<dbReference type="InterPro" id="IPR013426">
    <property type="entry name" value="EpsH-like"/>
</dbReference>
<dbReference type="InterPro" id="IPR026392">
    <property type="entry name" value="Exo/Archaeosortase_dom"/>
</dbReference>
<dbReference type="InterPro" id="IPR014263">
    <property type="entry name" value="Methanolan_biosynth_EpsI"/>
</dbReference>
<evidence type="ECO:0000256" key="4">
    <source>
        <dbReference type="ARBA" id="ARBA00022692"/>
    </source>
</evidence>
<evidence type="ECO:0000259" key="9">
    <source>
        <dbReference type="Pfam" id="PF11984"/>
    </source>
</evidence>
<sequence length="506" mass="56297">MRAVIMRPPALLLVTFYLLLLAIYSDTFFSMVSIWENSQTYAHGFLIIPITCWLIWERREYLAQLSLKPEYLAVLPLAGAVLLWLLAFLVDALVIQQFALVAMLICGTWLILGRSVSLAIAFPLGFLFFMVPVGDDLVPPMMEFTADFTVAAVKLSGIPVYREGLYFSLPTGNWSVVQACSGIRYLIASLTLGCLYAYLTYQTIWKRSLFIIASIIVPVLANGLRAYMIVMIGHFSGMELATGVDHLIYGWVFFGIVMLILFSIGSIWREPAPSMDTPLDGQLTEGRPKQLIAGLVVACATLMLAPTLLSLRADPVVSTVALSLPQRADQWQAVSGNPLQWRPAPRDVDRQALQYFSNGDKLVGLGLQQFYQQEQGRELVRTGDFWFDKSLASSRFAGKGWEEISITDDIRVNARKIRVRVGGDSGNAMLTIYSWYRIGENYTANAYVAKLLEVWSFLSFAEPQAVQYYLVTNQTSPPGGERAVIESFLSDALPEINAALFEPGAQ</sequence>
<feature type="transmembrane region" description="Helical" evidence="8">
    <location>
        <begin position="290"/>
        <end position="309"/>
    </location>
</feature>
<evidence type="ECO:0000256" key="2">
    <source>
        <dbReference type="ARBA" id="ARBA00022475"/>
    </source>
</evidence>
<feature type="transmembrane region" description="Helical" evidence="8">
    <location>
        <begin position="183"/>
        <end position="201"/>
    </location>
</feature>
<evidence type="ECO:0000256" key="3">
    <source>
        <dbReference type="ARBA" id="ARBA00022670"/>
    </source>
</evidence>
<dbReference type="InterPro" id="IPR019127">
    <property type="entry name" value="Exosortase"/>
</dbReference>
<feature type="transmembrane region" description="Helical" evidence="8">
    <location>
        <begin position="208"/>
        <end position="228"/>
    </location>
</feature>
<keyword evidence="11" id="KW-1185">Reference proteome</keyword>
<evidence type="ECO:0000256" key="6">
    <source>
        <dbReference type="ARBA" id="ARBA00022989"/>
    </source>
</evidence>
<organism evidence="10 11">
    <name type="scientific">Candidatus Litorirhabdus singularis</name>
    <dbReference type="NCBI Taxonomy" id="2518993"/>
    <lineage>
        <taxon>Bacteria</taxon>
        <taxon>Pseudomonadati</taxon>
        <taxon>Pseudomonadota</taxon>
        <taxon>Gammaproteobacteria</taxon>
        <taxon>Cellvibrionales</taxon>
        <taxon>Halieaceae</taxon>
        <taxon>Candidatus Litorirhabdus</taxon>
    </lineage>
</organism>
<accession>A0ABT3TG84</accession>
<dbReference type="Proteomes" id="UP001143362">
    <property type="component" value="Unassembled WGS sequence"/>
</dbReference>
<dbReference type="Pfam" id="PF09721">
    <property type="entry name" value="Exosortase_EpsH"/>
    <property type="match status" value="1"/>
</dbReference>
<dbReference type="NCBIfam" id="TIGR04178">
    <property type="entry name" value="exo_archaeo"/>
    <property type="match status" value="1"/>
</dbReference>
<dbReference type="EC" id="3.4.22.-" evidence="10"/>
<evidence type="ECO:0000256" key="1">
    <source>
        <dbReference type="ARBA" id="ARBA00004651"/>
    </source>
</evidence>
<dbReference type="Pfam" id="PF11984">
    <property type="entry name" value="DUF3485"/>
    <property type="match status" value="1"/>
</dbReference>
<dbReference type="EMBL" id="SHNN01000002">
    <property type="protein sequence ID" value="MCX2981291.1"/>
    <property type="molecule type" value="Genomic_DNA"/>
</dbReference>
<dbReference type="NCBIfam" id="TIGR02602">
    <property type="entry name" value="8TM_EpsH"/>
    <property type="match status" value="1"/>
</dbReference>
<evidence type="ECO:0000313" key="10">
    <source>
        <dbReference type="EMBL" id="MCX2981291.1"/>
    </source>
</evidence>
<feature type="transmembrane region" description="Helical" evidence="8">
    <location>
        <begin position="116"/>
        <end position="134"/>
    </location>
</feature>
<evidence type="ECO:0000256" key="5">
    <source>
        <dbReference type="ARBA" id="ARBA00022801"/>
    </source>
</evidence>
<dbReference type="NCBIfam" id="TIGR02914">
    <property type="entry name" value="EpsI_fam"/>
    <property type="match status" value="1"/>
</dbReference>
<evidence type="ECO:0000256" key="8">
    <source>
        <dbReference type="SAM" id="Phobius"/>
    </source>
</evidence>
<name>A0ABT3TG84_9GAMM</name>
<dbReference type="InterPro" id="IPR017540">
    <property type="entry name" value="Exosortase-1"/>
</dbReference>
<comment type="caution">
    <text evidence="10">The sequence shown here is derived from an EMBL/GenBank/DDBJ whole genome shotgun (WGS) entry which is preliminary data.</text>
</comment>
<dbReference type="GO" id="GO:0016787">
    <property type="term" value="F:hydrolase activity"/>
    <property type="evidence" value="ECO:0007669"/>
    <property type="project" value="UniProtKB-KW"/>
</dbReference>
<keyword evidence="4 8" id="KW-0812">Transmembrane</keyword>
<keyword evidence="6 8" id="KW-1133">Transmembrane helix</keyword>
<proteinExistence type="predicted"/>
<keyword evidence="5 10" id="KW-0378">Hydrolase</keyword>
<feature type="domain" description="Methanolan biosynthesis EpsI" evidence="9">
    <location>
        <begin position="298"/>
        <end position="498"/>
    </location>
</feature>
<feature type="transmembrane region" description="Helical" evidence="8">
    <location>
        <begin position="69"/>
        <end position="87"/>
    </location>
</feature>
<gene>
    <name evidence="10" type="primary">xrtA</name>
    <name evidence="10" type="ORF">EYC98_10490</name>
</gene>
<comment type="subcellular location">
    <subcellularLocation>
        <location evidence="1">Cell membrane</location>
        <topology evidence="1">Multi-pass membrane protein</topology>
    </subcellularLocation>
</comment>
<keyword evidence="3" id="KW-0645">Protease</keyword>
<dbReference type="NCBIfam" id="TIGR03109">
    <property type="entry name" value="exosort_XrtA"/>
    <property type="match status" value="1"/>
</dbReference>
<feature type="transmembrane region" description="Helical" evidence="8">
    <location>
        <begin position="248"/>
        <end position="269"/>
    </location>
</feature>